<protein>
    <submittedName>
        <fullName evidence="1">Uncharacterized protein</fullName>
    </submittedName>
</protein>
<name>D4E5Y5_SEROD</name>
<dbReference type="HOGENOM" id="CLU_3188930_0_0_6"/>
<accession>D4E5Y5</accession>
<proteinExistence type="predicted"/>
<evidence type="ECO:0000313" key="2">
    <source>
        <dbReference type="Proteomes" id="UP000005723"/>
    </source>
</evidence>
<dbReference type="AlphaFoldDB" id="D4E5Y5"/>
<keyword evidence="2" id="KW-1185">Reference proteome</keyword>
<evidence type="ECO:0000313" key="1">
    <source>
        <dbReference type="EMBL" id="EFE94714.1"/>
    </source>
</evidence>
<sequence length="46" mass="5210">MVRLPTGDRKDKSINNQFCSRDNGIDALRDNAVKISEFPAMRITKS</sequence>
<reference evidence="1 2" key="1">
    <citation type="submission" date="2010-01" db="EMBL/GenBank/DDBJ databases">
        <authorList>
            <person name="Muzny D."/>
            <person name="Qin X."/>
            <person name="Deng J."/>
            <person name="Jiang H."/>
            <person name="Liu Y."/>
            <person name="Qu J."/>
            <person name="Song X.-Z."/>
            <person name="Zhang L."/>
            <person name="Thornton R."/>
            <person name="Coyle M."/>
            <person name="Francisco L."/>
            <person name="Jackson L."/>
            <person name="Javaid M."/>
            <person name="Korchina V."/>
            <person name="Kovar C."/>
            <person name="Mata R."/>
            <person name="Mathew T."/>
            <person name="Ngo R."/>
            <person name="Nguyen L."/>
            <person name="Nguyen N."/>
            <person name="Okwuonu G."/>
            <person name="Ongeri F."/>
            <person name="Pham C."/>
            <person name="Simmons D."/>
            <person name="Wilczek-Boney K."/>
            <person name="Hale W."/>
            <person name="Jakkamsetti A."/>
            <person name="Pham P."/>
            <person name="Ruth R."/>
            <person name="San Lucas F."/>
            <person name="Warren J."/>
            <person name="Zhang J."/>
            <person name="Zhao Z."/>
            <person name="Zhou C."/>
            <person name="Zhu D."/>
            <person name="Lee S."/>
            <person name="Bess C."/>
            <person name="Blankenburg K."/>
            <person name="Forbes L."/>
            <person name="Fu Q."/>
            <person name="Gubbala S."/>
            <person name="Hirani K."/>
            <person name="Jayaseelan J.C."/>
            <person name="Lara F."/>
            <person name="Munidasa M."/>
            <person name="Palculict T."/>
            <person name="Patil S."/>
            <person name="Pu L.-L."/>
            <person name="Saada N."/>
            <person name="Tang L."/>
            <person name="Weissenberger G."/>
            <person name="Zhu Y."/>
            <person name="Hemphill L."/>
            <person name="Shang Y."/>
            <person name="Youmans B."/>
            <person name="Ayvaz T."/>
            <person name="Ross M."/>
            <person name="Santibanez J."/>
            <person name="Aqrawi P."/>
            <person name="Gross S."/>
            <person name="Joshi V."/>
            <person name="Fowler G."/>
            <person name="Nazareth L."/>
            <person name="Reid J."/>
            <person name="Worley K."/>
            <person name="Petrosino J."/>
            <person name="Highlander S."/>
            <person name="Gibbs R."/>
        </authorList>
    </citation>
    <scope>NUCLEOTIDE SEQUENCE [LARGE SCALE GENOMIC DNA]</scope>
    <source>
        <strain evidence="1 2">DSM 4582</strain>
    </source>
</reference>
<dbReference type="Proteomes" id="UP000005723">
    <property type="component" value="Unassembled WGS sequence"/>
</dbReference>
<comment type="caution">
    <text evidence="1">The sequence shown here is derived from an EMBL/GenBank/DDBJ whole genome shotgun (WGS) entry which is preliminary data.</text>
</comment>
<dbReference type="EMBL" id="ADBY01000051">
    <property type="protein sequence ID" value="EFE94714.1"/>
    <property type="molecule type" value="Genomic_DNA"/>
</dbReference>
<gene>
    <name evidence="1" type="ORF">HMPREF0758_3585</name>
</gene>
<organism evidence="1 2">
    <name type="scientific">Serratia odorifera DSM 4582</name>
    <dbReference type="NCBI Taxonomy" id="667129"/>
    <lineage>
        <taxon>Bacteria</taxon>
        <taxon>Pseudomonadati</taxon>
        <taxon>Pseudomonadota</taxon>
        <taxon>Gammaproteobacteria</taxon>
        <taxon>Enterobacterales</taxon>
        <taxon>Yersiniaceae</taxon>
        <taxon>Serratia</taxon>
    </lineage>
</organism>